<dbReference type="PRINTS" id="PR01071">
    <property type="entry name" value="ACOABIOTINCC"/>
</dbReference>
<keyword evidence="12" id="KW-0436">Ligase</keyword>
<feature type="compositionally biased region" description="Low complexity" evidence="10">
    <location>
        <begin position="51"/>
        <end position="67"/>
    </location>
</feature>
<evidence type="ECO:0000256" key="3">
    <source>
        <dbReference type="ARBA" id="ARBA00017562"/>
    </source>
</evidence>
<keyword evidence="6 9" id="KW-0443">Lipid metabolism</keyword>
<dbReference type="PROSITE" id="PS00188">
    <property type="entry name" value="BIOTIN"/>
    <property type="match status" value="1"/>
</dbReference>
<comment type="caution">
    <text evidence="12">The sequence shown here is derived from an EMBL/GenBank/DDBJ whole genome shotgun (WGS) entry which is preliminary data.</text>
</comment>
<name>A0ABV4TRZ6_9GAMM</name>
<evidence type="ECO:0000256" key="8">
    <source>
        <dbReference type="ARBA" id="ARBA00023267"/>
    </source>
</evidence>
<evidence type="ECO:0000256" key="2">
    <source>
        <dbReference type="ARBA" id="ARBA00005194"/>
    </source>
</evidence>
<keyword evidence="8 9" id="KW-0092">Biotin</keyword>
<dbReference type="CDD" id="cd06850">
    <property type="entry name" value="biotinyl_domain"/>
    <property type="match status" value="1"/>
</dbReference>
<reference evidence="12 13" key="1">
    <citation type="submission" date="2024-08" db="EMBL/GenBank/DDBJ databases">
        <title>Whole-genome sequencing of halo(alkali)philic microorganisms from hypersaline lakes.</title>
        <authorList>
            <person name="Sorokin D.Y."/>
            <person name="Merkel A.Y."/>
            <person name="Messina E."/>
            <person name="Yakimov M."/>
        </authorList>
    </citation>
    <scope>NUCLEOTIDE SEQUENCE [LARGE SCALE GENOMIC DNA]</scope>
    <source>
        <strain evidence="12 13">Cl-TMA</strain>
    </source>
</reference>
<dbReference type="InterPro" id="IPR000089">
    <property type="entry name" value="Biotin_lipoyl"/>
</dbReference>
<dbReference type="InterPro" id="IPR001882">
    <property type="entry name" value="Biotin_BS"/>
</dbReference>
<dbReference type="InterPro" id="IPR001249">
    <property type="entry name" value="AcCoA_biotinCC"/>
</dbReference>
<dbReference type="Gene3D" id="2.40.50.100">
    <property type="match status" value="1"/>
</dbReference>
<sequence>MDIRKIRRLIELLEDSDVTEIEIAEGEESVRITRGAPAAAQVPAPAPVQPAPSHQAPQAPAAGSEAPAAEEETGIKVEAPMVGTFYRASSPESEPFVREGDRVNVGDTLCIIEAMKLFNEIESEYSGRVKKILAENAQPVEYGEPLFLIEPDG</sequence>
<protein>
    <recommendedName>
        <fullName evidence="3 9">Biotin carboxyl carrier protein of acetyl-CoA carboxylase</fullName>
    </recommendedName>
</protein>
<dbReference type="PANTHER" id="PTHR45266">
    <property type="entry name" value="OXALOACETATE DECARBOXYLASE ALPHA CHAIN"/>
    <property type="match status" value="1"/>
</dbReference>
<dbReference type="PANTHER" id="PTHR45266:SF3">
    <property type="entry name" value="OXALOACETATE DECARBOXYLASE ALPHA CHAIN"/>
    <property type="match status" value="1"/>
</dbReference>
<dbReference type="Proteomes" id="UP001575181">
    <property type="component" value="Unassembled WGS sequence"/>
</dbReference>
<keyword evidence="7 9" id="KW-0275">Fatty acid biosynthesis</keyword>
<organism evidence="12 13">
    <name type="scientific">Thiohalorhabdus methylotrophus</name>
    <dbReference type="NCBI Taxonomy" id="3242694"/>
    <lineage>
        <taxon>Bacteria</taxon>
        <taxon>Pseudomonadati</taxon>
        <taxon>Pseudomonadota</taxon>
        <taxon>Gammaproteobacteria</taxon>
        <taxon>Thiohalorhabdales</taxon>
        <taxon>Thiohalorhabdaceae</taxon>
        <taxon>Thiohalorhabdus</taxon>
    </lineage>
</organism>
<evidence type="ECO:0000313" key="13">
    <source>
        <dbReference type="Proteomes" id="UP001575181"/>
    </source>
</evidence>
<evidence type="ECO:0000256" key="6">
    <source>
        <dbReference type="ARBA" id="ARBA00023098"/>
    </source>
</evidence>
<feature type="region of interest" description="Disordered" evidence="10">
    <location>
        <begin position="38"/>
        <end position="72"/>
    </location>
</feature>
<accession>A0ABV4TRZ6</accession>
<evidence type="ECO:0000256" key="7">
    <source>
        <dbReference type="ARBA" id="ARBA00023160"/>
    </source>
</evidence>
<dbReference type="RefSeq" id="WP_373654897.1">
    <property type="nucleotide sequence ID" value="NZ_JBGUAW010000003.1"/>
</dbReference>
<comment type="function">
    <text evidence="1 9">This protein is a component of the acetyl coenzyme A carboxylase complex; first, biotin carboxylase catalyzes the carboxylation of the carrier protein and then the transcarboxylase transfers the carboxyl group to form malonyl-CoA.</text>
</comment>
<keyword evidence="5 9" id="KW-0276">Fatty acid metabolism</keyword>
<dbReference type="PROSITE" id="PS50968">
    <property type="entry name" value="BIOTINYL_LIPOYL"/>
    <property type="match status" value="1"/>
</dbReference>
<dbReference type="InterPro" id="IPR050709">
    <property type="entry name" value="Biotin_Carboxyl_Carrier/Decarb"/>
</dbReference>
<dbReference type="GO" id="GO:0003989">
    <property type="term" value="F:acetyl-CoA carboxylase activity"/>
    <property type="evidence" value="ECO:0007669"/>
    <property type="project" value="UniProtKB-EC"/>
</dbReference>
<dbReference type="SUPFAM" id="SSF51230">
    <property type="entry name" value="Single hybrid motif"/>
    <property type="match status" value="1"/>
</dbReference>
<gene>
    <name evidence="12" type="primary">accB</name>
    <name evidence="12" type="ORF">ACERLL_04655</name>
</gene>
<dbReference type="NCBIfam" id="TIGR00531">
    <property type="entry name" value="BCCP"/>
    <property type="match status" value="1"/>
</dbReference>
<evidence type="ECO:0000256" key="10">
    <source>
        <dbReference type="SAM" id="MobiDB-lite"/>
    </source>
</evidence>
<proteinExistence type="predicted"/>
<feature type="domain" description="Lipoyl-binding" evidence="11">
    <location>
        <begin position="74"/>
        <end position="150"/>
    </location>
</feature>
<dbReference type="Pfam" id="PF00364">
    <property type="entry name" value="Biotin_lipoyl"/>
    <property type="match status" value="1"/>
</dbReference>
<dbReference type="EMBL" id="JBGUAW010000003">
    <property type="protein sequence ID" value="MFA9460109.1"/>
    <property type="molecule type" value="Genomic_DNA"/>
</dbReference>
<evidence type="ECO:0000259" key="11">
    <source>
        <dbReference type="PROSITE" id="PS50968"/>
    </source>
</evidence>
<evidence type="ECO:0000256" key="9">
    <source>
        <dbReference type="RuleBase" id="RU364072"/>
    </source>
</evidence>
<evidence type="ECO:0000256" key="4">
    <source>
        <dbReference type="ARBA" id="ARBA00022516"/>
    </source>
</evidence>
<comment type="pathway">
    <text evidence="2 9">Lipid metabolism; fatty acid biosynthesis.</text>
</comment>
<evidence type="ECO:0000256" key="1">
    <source>
        <dbReference type="ARBA" id="ARBA00003761"/>
    </source>
</evidence>
<evidence type="ECO:0000313" key="12">
    <source>
        <dbReference type="EMBL" id="MFA9460109.1"/>
    </source>
</evidence>
<evidence type="ECO:0000256" key="5">
    <source>
        <dbReference type="ARBA" id="ARBA00022832"/>
    </source>
</evidence>
<dbReference type="InterPro" id="IPR011053">
    <property type="entry name" value="Single_hybrid_motif"/>
</dbReference>
<keyword evidence="13" id="KW-1185">Reference proteome</keyword>
<keyword evidence="4 9" id="KW-0444">Lipid biosynthesis</keyword>